<sequence>MGVSMAPSVTVPYGRGGGDSSSLGGRGEKREIDWLRFEMGAGYGGLGGGTVRESWTSRVLGMTEGVTMLPIAHVHCVACATTISTNLGGCTTSTSARGIGAMTTDEWRTSPINGSRECFRIAKSDFGLSRGPMDLGNAKKITLGKPLSEIYQTEEAVVKKITLCVIEGASEWKSQERTRLLQRSQATCNGSSRGGAEMLPLRKPNLFLEWPPWKWIDSMSDSCFHQALE</sequence>
<dbReference type="Proteomes" id="UP001341840">
    <property type="component" value="Unassembled WGS sequence"/>
</dbReference>
<feature type="region of interest" description="Disordered" evidence="1">
    <location>
        <begin position="1"/>
        <end position="26"/>
    </location>
</feature>
<keyword evidence="3" id="KW-1185">Reference proteome</keyword>
<accession>A0ABU6RII7</accession>
<dbReference type="EMBL" id="JASCZI010030588">
    <property type="protein sequence ID" value="MED6123759.1"/>
    <property type="molecule type" value="Genomic_DNA"/>
</dbReference>
<name>A0ABU6RII7_9FABA</name>
<comment type="caution">
    <text evidence="2">The sequence shown here is derived from an EMBL/GenBank/DDBJ whole genome shotgun (WGS) entry which is preliminary data.</text>
</comment>
<organism evidence="2 3">
    <name type="scientific">Stylosanthes scabra</name>
    <dbReference type="NCBI Taxonomy" id="79078"/>
    <lineage>
        <taxon>Eukaryota</taxon>
        <taxon>Viridiplantae</taxon>
        <taxon>Streptophyta</taxon>
        <taxon>Embryophyta</taxon>
        <taxon>Tracheophyta</taxon>
        <taxon>Spermatophyta</taxon>
        <taxon>Magnoliopsida</taxon>
        <taxon>eudicotyledons</taxon>
        <taxon>Gunneridae</taxon>
        <taxon>Pentapetalae</taxon>
        <taxon>rosids</taxon>
        <taxon>fabids</taxon>
        <taxon>Fabales</taxon>
        <taxon>Fabaceae</taxon>
        <taxon>Papilionoideae</taxon>
        <taxon>50 kb inversion clade</taxon>
        <taxon>dalbergioids sensu lato</taxon>
        <taxon>Dalbergieae</taxon>
        <taxon>Pterocarpus clade</taxon>
        <taxon>Stylosanthes</taxon>
    </lineage>
</organism>
<gene>
    <name evidence="2" type="ORF">PIB30_052413</name>
</gene>
<protein>
    <submittedName>
        <fullName evidence="2">Uncharacterized protein</fullName>
    </submittedName>
</protein>
<evidence type="ECO:0000313" key="2">
    <source>
        <dbReference type="EMBL" id="MED6123759.1"/>
    </source>
</evidence>
<evidence type="ECO:0000313" key="3">
    <source>
        <dbReference type="Proteomes" id="UP001341840"/>
    </source>
</evidence>
<evidence type="ECO:0000256" key="1">
    <source>
        <dbReference type="SAM" id="MobiDB-lite"/>
    </source>
</evidence>
<reference evidence="2 3" key="1">
    <citation type="journal article" date="2023" name="Plants (Basel)">
        <title>Bridging the Gap: Combining Genomics and Transcriptomics Approaches to Understand Stylosanthes scabra, an Orphan Legume from the Brazilian Caatinga.</title>
        <authorList>
            <person name="Ferreira-Neto J.R.C."/>
            <person name="da Silva M.D."/>
            <person name="Binneck E."/>
            <person name="de Melo N.F."/>
            <person name="da Silva R.H."/>
            <person name="de Melo A.L.T.M."/>
            <person name="Pandolfi V."/>
            <person name="Bustamante F.O."/>
            <person name="Brasileiro-Vidal A.C."/>
            <person name="Benko-Iseppon A.M."/>
        </authorList>
    </citation>
    <scope>NUCLEOTIDE SEQUENCE [LARGE SCALE GENOMIC DNA]</scope>
    <source>
        <tissue evidence="2">Leaves</tissue>
    </source>
</reference>
<proteinExistence type="predicted"/>